<gene>
    <name evidence="6" type="ORF">HX900_22860</name>
</gene>
<comment type="subcellular location">
    <subcellularLocation>
        <location evidence="1">Periplasm</location>
    </subcellularLocation>
</comment>
<name>A0A7Z0UDR9_9HYPH</name>
<feature type="signal peptide" evidence="4">
    <location>
        <begin position="1"/>
        <end position="24"/>
    </location>
</feature>
<dbReference type="InterPro" id="IPR030678">
    <property type="entry name" value="Peptide/Ni-bd"/>
</dbReference>
<evidence type="ECO:0000313" key="6">
    <source>
        <dbReference type="EMBL" id="NZD63913.1"/>
    </source>
</evidence>
<dbReference type="RefSeq" id="WP_180695931.1">
    <property type="nucleotide sequence ID" value="NZ_JACCPJ010000006.1"/>
</dbReference>
<dbReference type="PANTHER" id="PTHR30290">
    <property type="entry name" value="PERIPLASMIC BINDING COMPONENT OF ABC TRANSPORTER"/>
    <property type="match status" value="1"/>
</dbReference>
<dbReference type="InterPro" id="IPR039424">
    <property type="entry name" value="SBP_5"/>
</dbReference>
<dbReference type="GO" id="GO:0043190">
    <property type="term" value="C:ATP-binding cassette (ABC) transporter complex"/>
    <property type="evidence" value="ECO:0007669"/>
    <property type="project" value="InterPro"/>
</dbReference>
<dbReference type="EMBL" id="JACCPJ010000006">
    <property type="protein sequence ID" value="NZD63913.1"/>
    <property type="molecule type" value="Genomic_DNA"/>
</dbReference>
<accession>A0A7Z0UDR9</accession>
<organism evidence="6 7">
    <name type="scientific">Rhizobium changzhiense</name>
    <dbReference type="NCBI Taxonomy" id="2692317"/>
    <lineage>
        <taxon>Bacteria</taxon>
        <taxon>Pseudomonadati</taxon>
        <taxon>Pseudomonadota</taxon>
        <taxon>Alphaproteobacteria</taxon>
        <taxon>Hyphomicrobiales</taxon>
        <taxon>Rhizobiaceae</taxon>
        <taxon>Rhizobium/Agrobacterium group</taxon>
        <taxon>Rhizobium</taxon>
    </lineage>
</organism>
<dbReference type="GO" id="GO:0015833">
    <property type="term" value="P:peptide transport"/>
    <property type="evidence" value="ECO:0007669"/>
    <property type="project" value="TreeGrafter"/>
</dbReference>
<reference evidence="6 7" key="1">
    <citation type="submission" date="2020-07" db="EMBL/GenBank/DDBJ databases">
        <authorList>
            <person name="Sun Q."/>
        </authorList>
    </citation>
    <scope>NUCLEOTIDE SEQUENCE [LARGE SCALE GENOMIC DNA]</scope>
    <source>
        <strain evidence="6 7">WYCCWR 11290</strain>
    </source>
</reference>
<dbReference type="Gene3D" id="3.10.105.10">
    <property type="entry name" value="Dipeptide-binding Protein, Domain 3"/>
    <property type="match status" value="1"/>
</dbReference>
<proteinExistence type="inferred from homology"/>
<dbReference type="SUPFAM" id="SSF53850">
    <property type="entry name" value="Periplasmic binding protein-like II"/>
    <property type="match status" value="1"/>
</dbReference>
<dbReference type="Gene3D" id="3.40.190.10">
    <property type="entry name" value="Periplasmic binding protein-like II"/>
    <property type="match status" value="1"/>
</dbReference>
<keyword evidence="3 4" id="KW-0732">Signal</keyword>
<dbReference type="PIRSF" id="PIRSF002741">
    <property type="entry name" value="MppA"/>
    <property type="match status" value="1"/>
</dbReference>
<protein>
    <submittedName>
        <fullName evidence="6">Peptide ABC transporter substrate-binding protein</fullName>
    </submittedName>
</protein>
<evidence type="ECO:0000256" key="2">
    <source>
        <dbReference type="ARBA" id="ARBA00005695"/>
    </source>
</evidence>
<evidence type="ECO:0000256" key="3">
    <source>
        <dbReference type="ARBA" id="ARBA00022729"/>
    </source>
</evidence>
<evidence type="ECO:0000313" key="7">
    <source>
        <dbReference type="Proteomes" id="UP000532162"/>
    </source>
</evidence>
<dbReference type="Pfam" id="PF00496">
    <property type="entry name" value="SBP_bac_5"/>
    <property type="match status" value="1"/>
</dbReference>
<sequence length="510" mass="56197">MKLHLLAACFSTTVLALSGGTAQAQDAKSDAKSNVTVVLAETVDVVEPCMAARQDVGRVISENVNEMLVEFDYVNGGLKPRLATEWSKIDDDTWEFKLRPNVKWHDGKPFTAKDVQFTIERNKNKKLSCETGGKYFGGTEFSFETPDANTIRITTKPAQPILPLLMTVMAVESAEATPADEFTRKPIGTGPYTFDKWEIGQSIVLKRNPEYWGEKPQVEQATYLFRSDSAVAAAMVDAGEADIVPAVSVQDATNKETDFAYPNSETTSLRIDTRAAPLNDRRIREAMNLAIDRQAMLGTLFPEQAKIATQLVVPTTIGYNADIPAWPYDPEKAKELVAAAKADGVPVDREIRIIGRNGQYPNATEAMEAMMAMLQEVGLNVKLDMYDVSVWNGYFVAPFVADSGPTLTQSQHDNATGDPVFTAFVKYATEGSHSMVRDPAVDALIAKATSATGDERTKLWKELFAKVNTEIIADIPMFHMVGFTRVSPRLDFKPTIATNSELQLSQIRFK</sequence>
<evidence type="ECO:0000256" key="4">
    <source>
        <dbReference type="SAM" id="SignalP"/>
    </source>
</evidence>
<dbReference type="Proteomes" id="UP000532162">
    <property type="component" value="Unassembled WGS sequence"/>
</dbReference>
<dbReference type="CDD" id="cd08491">
    <property type="entry name" value="PBP2_NikA_DppA_OppA_like_12"/>
    <property type="match status" value="1"/>
</dbReference>
<dbReference type="AlphaFoldDB" id="A0A7Z0UDR9"/>
<dbReference type="GO" id="GO:1904680">
    <property type="term" value="F:peptide transmembrane transporter activity"/>
    <property type="evidence" value="ECO:0007669"/>
    <property type="project" value="TreeGrafter"/>
</dbReference>
<evidence type="ECO:0000256" key="1">
    <source>
        <dbReference type="ARBA" id="ARBA00004418"/>
    </source>
</evidence>
<comment type="caution">
    <text evidence="6">The sequence shown here is derived from an EMBL/GenBank/DDBJ whole genome shotgun (WGS) entry which is preliminary data.</text>
</comment>
<dbReference type="Gene3D" id="3.90.76.10">
    <property type="entry name" value="Dipeptide-binding Protein, Domain 1"/>
    <property type="match status" value="1"/>
</dbReference>
<dbReference type="PANTHER" id="PTHR30290:SF38">
    <property type="entry name" value="D,D-DIPEPTIDE-BINDING PERIPLASMIC PROTEIN DDPA-RELATED"/>
    <property type="match status" value="1"/>
</dbReference>
<dbReference type="GO" id="GO:0030288">
    <property type="term" value="C:outer membrane-bounded periplasmic space"/>
    <property type="evidence" value="ECO:0007669"/>
    <property type="project" value="UniProtKB-ARBA"/>
</dbReference>
<comment type="similarity">
    <text evidence="2">Belongs to the bacterial solute-binding protein 5 family.</text>
</comment>
<feature type="chain" id="PRO_5031175121" evidence="4">
    <location>
        <begin position="25"/>
        <end position="510"/>
    </location>
</feature>
<evidence type="ECO:0000259" key="5">
    <source>
        <dbReference type="Pfam" id="PF00496"/>
    </source>
</evidence>
<feature type="domain" description="Solute-binding protein family 5" evidence="5">
    <location>
        <begin position="78"/>
        <end position="391"/>
    </location>
</feature>
<dbReference type="InterPro" id="IPR000914">
    <property type="entry name" value="SBP_5_dom"/>
</dbReference>